<keyword evidence="1" id="KW-0175">Coiled coil</keyword>
<accession>A0A267G9E0</accession>
<keyword evidence="5" id="KW-1185">Reference proteome</keyword>
<dbReference type="EMBL" id="NIVC01002041">
    <property type="protein sequence ID" value="PAA61359.1"/>
    <property type="molecule type" value="Genomic_DNA"/>
</dbReference>
<dbReference type="EMBL" id="NIVC01000501">
    <property type="protein sequence ID" value="PAA82027.1"/>
    <property type="molecule type" value="Genomic_DNA"/>
</dbReference>
<comment type="caution">
    <text evidence="3">The sequence shown here is derived from an EMBL/GenBank/DDBJ whole genome shotgun (WGS) entry which is preliminary data.</text>
</comment>
<proteinExistence type="predicted"/>
<dbReference type="EMBL" id="NIVC01000446">
    <property type="protein sequence ID" value="PAA82851.1"/>
    <property type="molecule type" value="Genomic_DNA"/>
</dbReference>
<sequence>QQQQRIISVSMSTASNDSKRTRLTTFDAAWIVSLEAEKWLTKGKVNTDAFCLFCDRPIHVGSGGISAIKQHMKAKIHEANAATALQQKQKSIASFCTKQKDPAASSSDDKSIKTTAAEIRWVWNSAYKSKSFNTEDDSPDLFRAMFSDSKIAASFSCARTKQAYLLSFAIVPFVQQKITESIVGVDALESSFGFYSISYDESDGLMMICVRYLNSEGSVVVEMLNQLPLEGHDAASCAQLIRQCVLDSKLPLSKWIGNFSDGCSVMVGEHAGVSAILRQTPELEHLLDIGSCTLHIVANAFRKASDCHLSEVSDLADDIFACFSRSITRRKEFKALQEQIGMAQLSFKRNVELRWLILLPCLERIEEQWVPLSLFLSQSDDNSDRIRRLRAAIQNPDTLVCVRFMIHALKLASRFEKLLQESCTVLIHRLHPEMTALLEAIAIQFIQPSAFEKKSVAFVDFKDQSLHLPMTKIVIGQQATLPDRQKPLLFRFKQFYLAVATYLQGKLPLKKKVLRCMKFLDFTTEVDEEAVLFVAKKLPLVVPASDISSLQTEVRLLNLRTNAGDLLLPDNHDIAGGWRKAAKTGRYPLLSRLASACCTLFHGNADAERFIGKSHDASANPKRNRLSDEKLRDSLLARSFLCARSLKPKNVPIPDELIQAALKASSEYKQRMAAEKKASELAAIKKAAEAEQEKLRREAEKNAERKDALERLAQEQSQQVAKKSETTAKCIEAERDVQIAIDRLRKAQGEDTAVSVRLSQFESERLVIEQRAMDQVVQRTAEEAARLKRQAENAALARLPHVPKKKKN</sequence>
<evidence type="ECO:0000313" key="2">
    <source>
        <dbReference type="EMBL" id="PAA61359.1"/>
    </source>
</evidence>
<reference evidence="3 5" key="1">
    <citation type="submission" date="2017-06" db="EMBL/GenBank/DDBJ databases">
        <title>A platform for efficient transgenesis in Macrostomum lignano, a flatworm model organism for stem cell research.</title>
        <authorList>
            <person name="Berezikov E."/>
        </authorList>
    </citation>
    <scope>NUCLEOTIDE SEQUENCE [LARGE SCALE GENOMIC DNA]</scope>
    <source>
        <strain evidence="3">DV1</strain>
        <tissue evidence="3">Whole organism</tissue>
    </source>
</reference>
<dbReference type="Proteomes" id="UP000215902">
    <property type="component" value="Unassembled WGS sequence"/>
</dbReference>
<feature type="non-terminal residue" evidence="3">
    <location>
        <position position="1"/>
    </location>
</feature>
<evidence type="ECO:0000313" key="5">
    <source>
        <dbReference type="Proteomes" id="UP000215902"/>
    </source>
</evidence>
<dbReference type="InterPro" id="IPR012337">
    <property type="entry name" value="RNaseH-like_sf"/>
</dbReference>
<evidence type="ECO:0000313" key="4">
    <source>
        <dbReference type="EMBL" id="PAA82851.1"/>
    </source>
</evidence>
<dbReference type="SUPFAM" id="SSF53098">
    <property type="entry name" value="Ribonuclease H-like"/>
    <property type="match status" value="1"/>
</dbReference>
<protein>
    <submittedName>
        <fullName evidence="3">Uncharacterized protein</fullName>
    </submittedName>
</protein>
<dbReference type="PANTHER" id="PTHR37162:SF1">
    <property type="entry name" value="BED-TYPE DOMAIN-CONTAINING PROTEIN"/>
    <property type="match status" value="1"/>
</dbReference>
<dbReference type="PANTHER" id="PTHR37162">
    <property type="entry name" value="HAT FAMILY DIMERISATION DOMAINCONTAINING PROTEIN-RELATED"/>
    <property type="match status" value="1"/>
</dbReference>
<evidence type="ECO:0000313" key="3">
    <source>
        <dbReference type="EMBL" id="PAA82027.1"/>
    </source>
</evidence>
<feature type="coiled-coil region" evidence="1">
    <location>
        <begin position="671"/>
        <end position="750"/>
    </location>
</feature>
<gene>
    <name evidence="2" type="ORF">BOX15_Mlig009718g5</name>
    <name evidence="4" type="ORF">BOX15_Mlig015539g4</name>
    <name evidence="3" type="ORF">BOX15_Mlig015839g3</name>
</gene>
<evidence type="ECO:0000256" key="1">
    <source>
        <dbReference type="SAM" id="Coils"/>
    </source>
</evidence>
<name>A0A267G9E0_9PLAT</name>
<dbReference type="OrthoDB" id="6101485at2759"/>
<organism evidence="3 5">
    <name type="scientific">Macrostomum lignano</name>
    <dbReference type="NCBI Taxonomy" id="282301"/>
    <lineage>
        <taxon>Eukaryota</taxon>
        <taxon>Metazoa</taxon>
        <taxon>Spiralia</taxon>
        <taxon>Lophotrochozoa</taxon>
        <taxon>Platyhelminthes</taxon>
        <taxon>Rhabditophora</taxon>
        <taxon>Macrostomorpha</taxon>
        <taxon>Macrostomida</taxon>
        <taxon>Macrostomidae</taxon>
        <taxon>Macrostomum</taxon>
    </lineage>
</organism>
<dbReference type="AlphaFoldDB" id="A0A267G9E0"/>